<keyword evidence="4" id="KW-1185">Reference proteome</keyword>
<dbReference type="Proteomes" id="UP001595914">
    <property type="component" value="Unassembled WGS sequence"/>
</dbReference>
<reference evidence="4" key="1">
    <citation type="journal article" date="2019" name="Int. J. Syst. Evol. Microbiol.">
        <title>The Global Catalogue of Microorganisms (GCM) 10K type strain sequencing project: providing services to taxonomists for standard genome sequencing and annotation.</title>
        <authorList>
            <consortium name="The Broad Institute Genomics Platform"/>
            <consortium name="The Broad Institute Genome Sequencing Center for Infectious Disease"/>
            <person name="Wu L."/>
            <person name="Ma J."/>
        </authorList>
    </citation>
    <scope>NUCLEOTIDE SEQUENCE [LARGE SCALE GENOMIC DNA]</scope>
    <source>
        <strain evidence="4">CCUG 54520</strain>
    </source>
</reference>
<evidence type="ECO:0000259" key="2">
    <source>
        <dbReference type="Pfam" id="PF01243"/>
    </source>
</evidence>
<evidence type="ECO:0000313" key="4">
    <source>
        <dbReference type="Proteomes" id="UP001595914"/>
    </source>
</evidence>
<accession>A0ABV9FSG6</accession>
<keyword evidence="1" id="KW-0560">Oxidoreductase</keyword>
<dbReference type="PANTHER" id="PTHR35176:SF6">
    <property type="entry name" value="HEME OXYGENASE HI_0854-RELATED"/>
    <property type="match status" value="1"/>
</dbReference>
<dbReference type="InterPro" id="IPR011576">
    <property type="entry name" value="Pyridox_Oxase_N"/>
</dbReference>
<protein>
    <submittedName>
        <fullName evidence="3">Pyridoxamine 5'-phosphate oxidase family protein</fullName>
    </submittedName>
</protein>
<dbReference type="Gene3D" id="2.30.110.10">
    <property type="entry name" value="Electron Transport, Fmn-binding Protein, Chain A"/>
    <property type="match status" value="1"/>
</dbReference>
<dbReference type="RefSeq" id="WP_378418060.1">
    <property type="nucleotide sequence ID" value="NZ_JBHSFO010000008.1"/>
</dbReference>
<dbReference type="Pfam" id="PF01243">
    <property type="entry name" value="PNPOx_N"/>
    <property type="match status" value="1"/>
</dbReference>
<dbReference type="InterPro" id="IPR052019">
    <property type="entry name" value="F420H2_bilvrd_red/Heme_oxyg"/>
</dbReference>
<evidence type="ECO:0000256" key="1">
    <source>
        <dbReference type="ARBA" id="ARBA00023002"/>
    </source>
</evidence>
<dbReference type="EMBL" id="JBHSFO010000008">
    <property type="protein sequence ID" value="MFC4604893.1"/>
    <property type="molecule type" value="Genomic_DNA"/>
</dbReference>
<evidence type="ECO:0000313" key="3">
    <source>
        <dbReference type="EMBL" id="MFC4604893.1"/>
    </source>
</evidence>
<dbReference type="PANTHER" id="PTHR35176">
    <property type="entry name" value="HEME OXYGENASE HI_0854-RELATED"/>
    <property type="match status" value="1"/>
</dbReference>
<dbReference type="InterPro" id="IPR012349">
    <property type="entry name" value="Split_barrel_FMN-bd"/>
</dbReference>
<dbReference type="SUPFAM" id="SSF50475">
    <property type="entry name" value="FMN-binding split barrel"/>
    <property type="match status" value="1"/>
</dbReference>
<feature type="domain" description="Pyridoxamine 5'-phosphate oxidase N-terminal" evidence="2">
    <location>
        <begin position="15"/>
        <end position="105"/>
    </location>
</feature>
<organism evidence="3 4">
    <name type="scientific">Rhodococcus kronopolitis</name>
    <dbReference type="NCBI Taxonomy" id="1460226"/>
    <lineage>
        <taxon>Bacteria</taxon>
        <taxon>Bacillati</taxon>
        <taxon>Actinomycetota</taxon>
        <taxon>Actinomycetes</taxon>
        <taxon>Mycobacteriales</taxon>
        <taxon>Nocardiaceae</taxon>
        <taxon>Rhodococcus</taxon>
    </lineage>
</organism>
<comment type="caution">
    <text evidence="3">The sequence shown here is derived from an EMBL/GenBank/DDBJ whole genome shotgun (WGS) entry which is preliminary data.</text>
</comment>
<name>A0ABV9FSG6_9NOCA</name>
<proteinExistence type="predicted"/>
<sequence length="154" mass="16947">MTNWKLFAEQAPDLSAAIEARLRANKHHVLATLRADGSPRVSGTEVELFGPLLVLGSMPGARKVLDLRRDPRYALHSNPGDHTMAGGDAKISGRARELLDAEKRAIRDAYPNDPGDDAEIFALDIEEAVLTTVDDDKLHVDLWRPGSPVTRFTR</sequence>
<gene>
    <name evidence="3" type="ORF">ACFO6S_14440</name>
</gene>